<gene>
    <name evidence="3" type="ORF">Val02_38480</name>
</gene>
<name>A0A8J4DS66_9ACTN</name>
<feature type="signal peptide" evidence="2">
    <location>
        <begin position="1"/>
        <end position="29"/>
    </location>
</feature>
<proteinExistence type="predicted"/>
<dbReference type="Proteomes" id="UP000619260">
    <property type="component" value="Unassembled WGS sequence"/>
</dbReference>
<feature type="region of interest" description="Disordered" evidence="1">
    <location>
        <begin position="29"/>
        <end position="66"/>
    </location>
</feature>
<evidence type="ECO:0000313" key="3">
    <source>
        <dbReference type="EMBL" id="GIJ46962.1"/>
    </source>
</evidence>
<evidence type="ECO:0000256" key="1">
    <source>
        <dbReference type="SAM" id="MobiDB-lite"/>
    </source>
</evidence>
<dbReference type="AlphaFoldDB" id="A0A8J4DS66"/>
<comment type="caution">
    <text evidence="3">The sequence shown here is derived from an EMBL/GenBank/DDBJ whole genome shotgun (WGS) entry which is preliminary data.</text>
</comment>
<evidence type="ECO:0008006" key="5">
    <source>
        <dbReference type="Google" id="ProtNLM"/>
    </source>
</evidence>
<evidence type="ECO:0000256" key="2">
    <source>
        <dbReference type="SAM" id="SignalP"/>
    </source>
</evidence>
<evidence type="ECO:0000313" key="4">
    <source>
        <dbReference type="Proteomes" id="UP000619260"/>
    </source>
</evidence>
<dbReference type="EMBL" id="BOPF01000013">
    <property type="protein sequence ID" value="GIJ46962.1"/>
    <property type="molecule type" value="Genomic_DNA"/>
</dbReference>
<sequence length="121" mass="12084">MRTDSRTRLSALLALLLAVLVLAPTRAGADTSTGGFGRSGSPAAIGAPHAGQLAQPHRDQAPQLGGGAFGAAFSAAPWVLAAASRLRALRLFFAGTSTAGAPAGPSGPVHVSWWGRAPPHA</sequence>
<accession>A0A8J4DS66</accession>
<organism evidence="3 4">
    <name type="scientific">Virgisporangium aliadipatigenens</name>
    <dbReference type="NCBI Taxonomy" id="741659"/>
    <lineage>
        <taxon>Bacteria</taxon>
        <taxon>Bacillati</taxon>
        <taxon>Actinomycetota</taxon>
        <taxon>Actinomycetes</taxon>
        <taxon>Micromonosporales</taxon>
        <taxon>Micromonosporaceae</taxon>
        <taxon>Virgisporangium</taxon>
    </lineage>
</organism>
<reference evidence="3" key="1">
    <citation type="submission" date="2021-01" db="EMBL/GenBank/DDBJ databases">
        <title>Whole genome shotgun sequence of Virgisporangium aliadipatigenens NBRC 105644.</title>
        <authorList>
            <person name="Komaki H."/>
            <person name="Tamura T."/>
        </authorList>
    </citation>
    <scope>NUCLEOTIDE SEQUENCE</scope>
    <source>
        <strain evidence="3">NBRC 105644</strain>
    </source>
</reference>
<feature type="chain" id="PRO_5035249379" description="Secreted protein" evidence="2">
    <location>
        <begin position="30"/>
        <end position="121"/>
    </location>
</feature>
<keyword evidence="2" id="KW-0732">Signal</keyword>
<dbReference type="RefSeq" id="WP_203900488.1">
    <property type="nucleotide sequence ID" value="NZ_BOPF01000013.1"/>
</dbReference>
<protein>
    <recommendedName>
        <fullName evidence="5">Secreted protein</fullName>
    </recommendedName>
</protein>
<keyword evidence="4" id="KW-1185">Reference proteome</keyword>